<evidence type="ECO:0000256" key="10">
    <source>
        <dbReference type="ARBA" id="ARBA00049229"/>
    </source>
</evidence>
<comment type="pathway">
    <text evidence="2">Amino-acid biosynthesis; L-isoleucine biosynthesis; L-isoleucine from 2-oxobutanoate: step 4/4.</text>
</comment>
<evidence type="ECO:0000256" key="1">
    <source>
        <dbReference type="ARBA" id="ARBA00001933"/>
    </source>
</evidence>
<keyword evidence="7" id="KW-0663">Pyridoxal phosphate</keyword>
<dbReference type="AlphaFoldDB" id="A0A4R1GP91"/>
<evidence type="ECO:0000313" key="11">
    <source>
        <dbReference type="EMBL" id="TCK06272.1"/>
    </source>
</evidence>
<dbReference type="OrthoDB" id="9805628at2"/>
<evidence type="ECO:0000256" key="3">
    <source>
        <dbReference type="ARBA" id="ARBA00004931"/>
    </source>
</evidence>
<dbReference type="InterPro" id="IPR043131">
    <property type="entry name" value="BCAT-like_N"/>
</dbReference>
<dbReference type="GO" id="GO:0004084">
    <property type="term" value="F:branched-chain-amino-acid transaminase activity"/>
    <property type="evidence" value="ECO:0007669"/>
    <property type="project" value="UniProtKB-EC"/>
</dbReference>
<dbReference type="GO" id="GO:0016829">
    <property type="term" value="F:lyase activity"/>
    <property type="evidence" value="ECO:0007669"/>
    <property type="project" value="UniProtKB-KW"/>
</dbReference>
<keyword evidence="11" id="KW-0032">Aminotransferase</keyword>
<evidence type="ECO:0000256" key="5">
    <source>
        <dbReference type="ARBA" id="ARBA00009320"/>
    </source>
</evidence>
<comment type="catalytic activity">
    <reaction evidence="8">
        <text>L-valine + 2-oxoglutarate = 3-methyl-2-oxobutanoate + L-glutamate</text>
        <dbReference type="Rhea" id="RHEA:24813"/>
        <dbReference type="ChEBI" id="CHEBI:11851"/>
        <dbReference type="ChEBI" id="CHEBI:16810"/>
        <dbReference type="ChEBI" id="CHEBI:29985"/>
        <dbReference type="ChEBI" id="CHEBI:57762"/>
        <dbReference type="EC" id="2.6.1.42"/>
    </reaction>
</comment>
<name>A0A4R1GP91_9BACT</name>
<dbReference type="FunFam" id="3.20.10.10:FF:000002">
    <property type="entry name" value="D-alanine aminotransferase"/>
    <property type="match status" value="1"/>
</dbReference>
<dbReference type="EMBL" id="SMFV01000001">
    <property type="protein sequence ID" value="TCK06272.1"/>
    <property type="molecule type" value="Genomic_DNA"/>
</dbReference>
<comment type="pathway">
    <text evidence="3">Amino-acid biosynthesis; L-valine biosynthesis; L-valine from pyruvate: step 4/4.</text>
</comment>
<evidence type="ECO:0000256" key="4">
    <source>
        <dbReference type="ARBA" id="ARBA00005072"/>
    </source>
</evidence>
<dbReference type="Pfam" id="PF01063">
    <property type="entry name" value="Aminotran_4"/>
    <property type="match status" value="1"/>
</dbReference>
<dbReference type="PANTHER" id="PTHR42743:SF11">
    <property type="entry name" value="AMINODEOXYCHORISMATE LYASE"/>
    <property type="match status" value="1"/>
</dbReference>
<keyword evidence="12" id="KW-1185">Reference proteome</keyword>
<evidence type="ECO:0000256" key="6">
    <source>
        <dbReference type="ARBA" id="ARBA00013053"/>
    </source>
</evidence>
<comment type="cofactor">
    <cofactor evidence="1">
        <name>pyridoxal 5'-phosphate</name>
        <dbReference type="ChEBI" id="CHEBI:597326"/>
    </cofactor>
</comment>
<dbReference type="PANTHER" id="PTHR42743">
    <property type="entry name" value="AMINO-ACID AMINOTRANSFERASE"/>
    <property type="match status" value="1"/>
</dbReference>
<evidence type="ECO:0000313" key="12">
    <source>
        <dbReference type="Proteomes" id="UP000295777"/>
    </source>
</evidence>
<keyword evidence="11" id="KW-0456">Lyase</keyword>
<organism evidence="11 12">
    <name type="scientific">Phorcysia thermohydrogeniphila</name>
    <dbReference type="NCBI Taxonomy" id="936138"/>
    <lineage>
        <taxon>Bacteria</taxon>
        <taxon>Pseudomonadati</taxon>
        <taxon>Aquificota</taxon>
        <taxon>Aquificia</taxon>
        <taxon>Desulfurobacteriales</taxon>
        <taxon>Desulfurobacteriaceae</taxon>
        <taxon>Phorcysia</taxon>
    </lineage>
</organism>
<comment type="pathway">
    <text evidence="4">Amino-acid biosynthesis; L-leucine biosynthesis; L-leucine from 3-methyl-2-oxobutanoate: step 4/4.</text>
</comment>
<comment type="caution">
    <text evidence="11">The sequence shown here is derived from an EMBL/GenBank/DDBJ whole genome shotgun (WGS) entry which is preliminary data.</text>
</comment>
<comment type="catalytic activity">
    <reaction evidence="10">
        <text>L-leucine + 2-oxoglutarate = 4-methyl-2-oxopentanoate + L-glutamate</text>
        <dbReference type="Rhea" id="RHEA:18321"/>
        <dbReference type="ChEBI" id="CHEBI:16810"/>
        <dbReference type="ChEBI" id="CHEBI:17865"/>
        <dbReference type="ChEBI" id="CHEBI:29985"/>
        <dbReference type="ChEBI" id="CHEBI:57427"/>
        <dbReference type="EC" id="2.6.1.42"/>
    </reaction>
</comment>
<comment type="catalytic activity">
    <reaction evidence="9">
        <text>L-isoleucine + 2-oxoglutarate = (S)-3-methyl-2-oxopentanoate + L-glutamate</text>
        <dbReference type="Rhea" id="RHEA:24801"/>
        <dbReference type="ChEBI" id="CHEBI:16810"/>
        <dbReference type="ChEBI" id="CHEBI:29985"/>
        <dbReference type="ChEBI" id="CHEBI:35146"/>
        <dbReference type="ChEBI" id="CHEBI:58045"/>
        <dbReference type="EC" id="2.6.1.42"/>
    </reaction>
</comment>
<protein>
    <recommendedName>
        <fullName evidence="6">branched-chain-amino-acid transaminase</fullName>
        <ecNumber evidence="6">2.6.1.42</ecNumber>
    </recommendedName>
</protein>
<dbReference type="InterPro" id="IPR050571">
    <property type="entry name" value="Class-IV_PLP-Dep_Aminotrnsfr"/>
</dbReference>
<dbReference type="Proteomes" id="UP000295777">
    <property type="component" value="Unassembled WGS sequence"/>
</dbReference>
<dbReference type="CDD" id="cd00449">
    <property type="entry name" value="PLPDE_IV"/>
    <property type="match status" value="1"/>
</dbReference>
<dbReference type="InterPro" id="IPR001544">
    <property type="entry name" value="Aminotrans_IV"/>
</dbReference>
<evidence type="ECO:0000256" key="7">
    <source>
        <dbReference type="ARBA" id="ARBA00022898"/>
    </source>
</evidence>
<proteinExistence type="inferred from homology"/>
<gene>
    <name evidence="11" type="ORF">CLV27_0073</name>
</gene>
<dbReference type="GO" id="GO:0046394">
    <property type="term" value="P:carboxylic acid biosynthetic process"/>
    <property type="evidence" value="ECO:0007669"/>
    <property type="project" value="UniProtKB-ARBA"/>
</dbReference>
<reference evidence="11 12" key="1">
    <citation type="submission" date="2019-03" db="EMBL/GenBank/DDBJ databases">
        <title>Genomic Encyclopedia of Archaeal and Bacterial Type Strains, Phase II (KMG-II): from individual species to whole genera.</title>
        <authorList>
            <person name="Goeker M."/>
        </authorList>
    </citation>
    <scope>NUCLEOTIDE SEQUENCE [LARGE SCALE GENOMIC DNA]</scope>
    <source>
        <strain evidence="11 12">DSM 24425</strain>
    </source>
</reference>
<keyword evidence="11" id="KW-0808">Transferase</keyword>
<dbReference type="Gene3D" id="3.30.470.10">
    <property type="match status" value="1"/>
</dbReference>
<sequence>MDRYFGIFETVRVENGAPVLLRYHFERILKSSRCLGIPFSLDEESFGELLLNHAKYPVSLVRFTLYRDGSTEVTVRPCEKREKVHLIPVRSVKRCYSGLSLHKTIDIMDSILALETAKKAGGDEALLFSPDGFISETAFANIFFVKDGVFYTPSLKTGCLPGTRRAFILELLKTMGVPCIEGFFTLRELLQADEVFITSAREDAVPVLKIGNRELKKVTGKRWADRIKDIIRERFYLTL</sequence>
<evidence type="ECO:0000256" key="9">
    <source>
        <dbReference type="ARBA" id="ARBA00048798"/>
    </source>
</evidence>
<comment type="similarity">
    <text evidence="5">Belongs to the class-IV pyridoxal-phosphate-dependent aminotransferase family.</text>
</comment>
<dbReference type="RefSeq" id="WP_132524659.1">
    <property type="nucleotide sequence ID" value="NZ_SMFV01000001.1"/>
</dbReference>
<accession>A0A4R1GP91</accession>
<dbReference type="GO" id="GO:0008652">
    <property type="term" value="P:amino acid biosynthetic process"/>
    <property type="evidence" value="ECO:0007669"/>
    <property type="project" value="UniProtKB-ARBA"/>
</dbReference>
<evidence type="ECO:0000256" key="8">
    <source>
        <dbReference type="ARBA" id="ARBA00048212"/>
    </source>
</evidence>
<dbReference type="SUPFAM" id="SSF56752">
    <property type="entry name" value="D-aminoacid aminotransferase-like PLP-dependent enzymes"/>
    <property type="match status" value="1"/>
</dbReference>
<evidence type="ECO:0000256" key="2">
    <source>
        <dbReference type="ARBA" id="ARBA00004824"/>
    </source>
</evidence>
<dbReference type="InterPro" id="IPR036038">
    <property type="entry name" value="Aminotransferase-like"/>
</dbReference>
<dbReference type="InterPro" id="IPR043132">
    <property type="entry name" value="BCAT-like_C"/>
</dbReference>
<dbReference type="Gene3D" id="3.20.10.10">
    <property type="entry name" value="D-amino Acid Aminotransferase, subunit A, domain 2"/>
    <property type="match status" value="1"/>
</dbReference>
<dbReference type="EC" id="2.6.1.42" evidence="6"/>